<dbReference type="PANTHER" id="PTHR24119:SF0">
    <property type="entry name" value="ACYL-COA-BINDING DOMAIN-CONTAINING PROTEIN 6"/>
    <property type="match status" value="1"/>
</dbReference>
<dbReference type="Pfam" id="PF12796">
    <property type="entry name" value="Ank_2"/>
    <property type="match status" value="1"/>
</dbReference>
<dbReference type="Proteomes" id="UP000799444">
    <property type="component" value="Unassembled WGS sequence"/>
</dbReference>
<dbReference type="PROSITE" id="PS50088">
    <property type="entry name" value="ANK_REPEAT"/>
    <property type="match status" value="1"/>
</dbReference>
<keyword evidence="2" id="KW-0040">ANK repeat</keyword>
<dbReference type="SMART" id="SM00248">
    <property type="entry name" value="ANK"/>
    <property type="match status" value="2"/>
</dbReference>
<name>A0A9P4UXR2_9PLEO</name>
<evidence type="ECO:0000256" key="1">
    <source>
        <dbReference type="ARBA" id="ARBA00023121"/>
    </source>
</evidence>
<dbReference type="AlphaFoldDB" id="A0A9P4UXR2"/>
<dbReference type="InterPro" id="IPR002110">
    <property type="entry name" value="Ankyrin_rpt"/>
</dbReference>
<reference evidence="5" key="1">
    <citation type="journal article" date="2020" name="Stud. Mycol.">
        <title>101 Dothideomycetes genomes: a test case for predicting lifestyles and emergence of pathogens.</title>
        <authorList>
            <person name="Haridas S."/>
            <person name="Albert R."/>
            <person name="Binder M."/>
            <person name="Bloem J."/>
            <person name="Labutti K."/>
            <person name="Salamov A."/>
            <person name="Andreopoulos B."/>
            <person name="Baker S."/>
            <person name="Barry K."/>
            <person name="Bills G."/>
            <person name="Bluhm B."/>
            <person name="Cannon C."/>
            <person name="Castanera R."/>
            <person name="Culley D."/>
            <person name="Daum C."/>
            <person name="Ezra D."/>
            <person name="Gonzalez J."/>
            <person name="Henrissat B."/>
            <person name="Kuo A."/>
            <person name="Liang C."/>
            <person name="Lipzen A."/>
            <person name="Lutzoni F."/>
            <person name="Magnuson J."/>
            <person name="Mondo S."/>
            <person name="Nolan M."/>
            <person name="Ohm R."/>
            <person name="Pangilinan J."/>
            <person name="Park H.-J."/>
            <person name="Ramirez L."/>
            <person name="Alfaro M."/>
            <person name="Sun H."/>
            <person name="Tritt A."/>
            <person name="Yoshinaga Y."/>
            <person name="Zwiers L.-H."/>
            <person name="Turgeon B."/>
            <person name="Goodwin S."/>
            <person name="Spatafora J."/>
            <person name="Crous P."/>
            <person name="Grigoriev I."/>
        </authorList>
    </citation>
    <scope>NUCLEOTIDE SEQUENCE</scope>
    <source>
        <strain evidence="5">CBS 125425</strain>
    </source>
</reference>
<feature type="region of interest" description="Disordered" evidence="4">
    <location>
        <begin position="175"/>
        <end position="235"/>
    </location>
</feature>
<proteinExistence type="predicted"/>
<keyword evidence="3" id="KW-0175">Coiled coil</keyword>
<evidence type="ECO:0000256" key="3">
    <source>
        <dbReference type="SAM" id="Coils"/>
    </source>
</evidence>
<keyword evidence="1" id="KW-0446">Lipid-binding</keyword>
<protein>
    <submittedName>
        <fullName evidence="5">Uncharacterized protein</fullName>
    </submittedName>
</protein>
<feature type="compositionally biased region" description="Basic residues" evidence="4">
    <location>
        <begin position="372"/>
        <end position="384"/>
    </location>
</feature>
<evidence type="ECO:0000313" key="6">
    <source>
        <dbReference type="Proteomes" id="UP000799444"/>
    </source>
</evidence>
<feature type="region of interest" description="Disordered" evidence="4">
    <location>
        <begin position="272"/>
        <end position="294"/>
    </location>
</feature>
<keyword evidence="6" id="KW-1185">Reference proteome</keyword>
<sequence length="399" mass="44931">MDTVSGTVTLAQVAIKLIKETLKFVEEVKQIDKILADLLRKLDDLKALLKEVKETCRQADSEHDRMSRPLQDALRRSDTRLEEVRQLVQNLASRPSENVLQNSLTVIRNRQSKDEVKKAIKDINDLMENIHKGISLWTLRKTSMIQERIEQRISQTGSATGANPIRSDLEGILGESVENPLQRRDTSFSTADTISEASTPSGGTSSTDVSRCSFSSASSRVRRTSSRRHDSVISRETSIKEGDEWEDFHYNVKNCGRDENLVDEVKKTLEQLMDQDPANSKDSSERSPLHMAAQRGNKKIAETLLEYRANINAKDGKGDSVLDMAVAGNHQDFVFFLIEQRVDQTLISRENSDRFNEIVQLYELSRPSPKPPTRRKTSFFRKAPKAPSSSHAPSHTVAA</sequence>
<feature type="compositionally biased region" description="Low complexity" evidence="4">
    <location>
        <begin position="210"/>
        <end position="219"/>
    </location>
</feature>
<dbReference type="PROSITE" id="PS50297">
    <property type="entry name" value="ANK_REP_REGION"/>
    <property type="match status" value="1"/>
</dbReference>
<dbReference type="SUPFAM" id="SSF48403">
    <property type="entry name" value="Ankyrin repeat"/>
    <property type="match status" value="1"/>
</dbReference>
<gene>
    <name evidence="5" type="ORF">EJ04DRAFT_578438</name>
</gene>
<dbReference type="Gene3D" id="1.25.40.20">
    <property type="entry name" value="Ankyrin repeat-containing domain"/>
    <property type="match status" value="1"/>
</dbReference>
<feature type="repeat" description="ANK" evidence="2">
    <location>
        <begin position="284"/>
        <end position="316"/>
    </location>
</feature>
<accession>A0A9P4UXR2</accession>
<dbReference type="EMBL" id="ML996178">
    <property type="protein sequence ID" value="KAF2732387.1"/>
    <property type="molecule type" value="Genomic_DNA"/>
</dbReference>
<evidence type="ECO:0000313" key="5">
    <source>
        <dbReference type="EMBL" id="KAF2732387.1"/>
    </source>
</evidence>
<dbReference type="InterPro" id="IPR036770">
    <property type="entry name" value="Ankyrin_rpt-contain_sf"/>
</dbReference>
<feature type="region of interest" description="Disordered" evidence="4">
    <location>
        <begin position="365"/>
        <end position="399"/>
    </location>
</feature>
<feature type="compositionally biased region" description="Low complexity" evidence="4">
    <location>
        <begin position="385"/>
        <end position="399"/>
    </location>
</feature>
<dbReference type="OrthoDB" id="191139at2759"/>
<evidence type="ECO:0000256" key="4">
    <source>
        <dbReference type="SAM" id="MobiDB-lite"/>
    </source>
</evidence>
<feature type="coiled-coil region" evidence="3">
    <location>
        <begin position="28"/>
        <end position="129"/>
    </location>
</feature>
<dbReference type="PANTHER" id="PTHR24119">
    <property type="entry name" value="ACYL-COA-BINDING DOMAIN-CONTAINING PROTEIN 6"/>
    <property type="match status" value="1"/>
</dbReference>
<evidence type="ECO:0000256" key="2">
    <source>
        <dbReference type="PROSITE-ProRule" id="PRU00023"/>
    </source>
</evidence>
<feature type="compositionally biased region" description="Polar residues" evidence="4">
    <location>
        <begin position="187"/>
        <end position="209"/>
    </location>
</feature>
<dbReference type="GO" id="GO:0000062">
    <property type="term" value="F:fatty-acyl-CoA binding"/>
    <property type="evidence" value="ECO:0007669"/>
    <property type="project" value="TreeGrafter"/>
</dbReference>
<comment type="caution">
    <text evidence="5">The sequence shown here is derived from an EMBL/GenBank/DDBJ whole genome shotgun (WGS) entry which is preliminary data.</text>
</comment>
<organism evidence="5 6">
    <name type="scientific">Polyplosphaeria fusca</name>
    <dbReference type="NCBI Taxonomy" id="682080"/>
    <lineage>
        <taxon>Eukaryota</taxon>
        <taxon>Fungi</taxon>
        <taxon>Dikarya</taxon>
        <taxon>Ascomycota</taxon>
        <taxon>Pezizomycotina</taxon>
        <taxon>Dothideomycetes</taxon>
        <taxon>Pleosporomycetidae</taxon>
        <taxon>Pleosporales</taxon>
        <taxon>Tetraplosphaeriaceae</taxon>
        <taxon>Polyplosphaeria</taxon>
    </lineage>
</organism>